<feature type="region of interest" description="Disordered" evidence="1">
    <location>
        <begin position="1"/>
        <end position="32"/>
    </location>
</feature>
<feature type="compositionally biased region" description="Low complexity" evidence="1">
    <location>
        <begin position="22"/>
        <end position="32"/>
    </location>
</feature>
<organism evidence="2 3">
    <name type="scientific">Ganoderma sinense ZZ0214-1</name>
    <dbReference type="NCBI Taxonomy" id="1077348"/>
    <lineage>
        <taxon>Eukaryota</taxon>
        <taxon>Fungi</taxon>
        <taxon>Dikarya</taxon>
        <taxon>Basidiomycota</taxon>
        <taxon>Agaricomycotina</taxon>
        <taxon>Agaricomycetes</taxon>
        <taxon>Polyporales</taxon>
        <taxon>Polyporaceae</taxon>
        <taxon>Ganoderma</taxon>
    </lineage>
</organism>
<feature type="compositionally biased region" description="Basic residues" evidence="1">
    <location>
        <begin position="1"/>
        <end position="11"/>
    </location>
</feature>
<gene>
    <name evidence="2" type="ORF">GSI_12034</name>
</gene>
<accession>A0A2G8RY82</accession>
<keyword evidence="3" id="KW-1185">Reference proteome</keyword>
<dbReference type="Proteomes" id="UP000230002">
    <property type="component" value="Unassembled WGS sequence"/>
</dbReference>
<proteinExistence type="predicted"/>
<reference evidence="2 3" key="1">
    <citation type="journal article" date="2015" name="Sci. Rep.">
        <title>Chromosome-level genome map provides insights into diverse defense mechanisms in the medicinal fungus Ganoderma sinense.</title>
        <authorList>
            <person name="Zhu Y."/>
            <person name="Xu J."/>
            <person name="Sun C."/>
            <person name="Zhou S."/>
            <person name="Xu H."/>
            <person name="Nelson D.R."/>
            <person name="Qian J."/>
            <person name="Song J."/>
            <person name="Luo H."/>
            <person name="Xiang L."/>
            <person name="Li Y."/>
            <person name="Xu Z."/>
            <person name="Ji A."/>
            <person name="Wang L."/>
            <person name="Lu S."/>
            <person name="Hayward A."/>
            <person name="Sun W."/>
            <person name="Li X."/>
            <person name="Schwartz D.C."/>
            <person name="Wang Y."/>
            <person name="Chen S."/>
        </authorList>
    </citation>
    <scope>NUCLEOTIDE SEQUENCE [LARGE SCALE GENOMIC DNA]</scope>
    <source>
        <strain evidence="2 3">ZZ0214-1</strain>
    </source>
</reference>
<dbReference type="AlphaFoldDB" id="A0A2G8RY82"/>
<comment type="caution">
    <text evidence="2">The sequence shown here is derived from an EMBL/GenBank/DDBJ whole genome shotgun (WGS) entry which is preliminary data.</text>
</comment>
<evidence type="ECO:0000256" key="1">
    <source>
        <dbReference type="SAM" id="MobiDB-lite"/>
    </source>
</evidence>
<dbReference type="EMBL" id="AYKW01000045">
    <property type="protein sequence ID" value="PIL26278.1"/>
    <property type="molecule type" value="Genomic_DNA"/>
</dbReference>
<evidence type="ECO:0000313" key="3">
    <source>
        <dbReference type="Proteomes" id="UP000230002"/>
    </source>
</evidence>
<protein>
    <recommendedName>
        <fullName evidence="4">BTB domain-containing protein</fullName>
    </recommendedName>
</protein>
<evidence type="ECO:0000313" key="2">
    <source>
        <dbReference type="EMBL" id="PIL26278.1"/>
    </source>
</evidence>
<evidence type="ECO:0008006" key="4">
    <source>
        <dbReference type="Google" id="ProtNLM"/>
    </source>
</evidence>
<dbReference type="OrthoDB" id="3036049at2759"/>
<name>A0A2G8RY82_9APHY</name>
<sequence length="348" mass="39104">MSARVTRKRARTQLESAYTNLSSTSSTDTPSPDTAAAAATFYAAATPFCPASSSESDSDNLEHGHGHDTEFWYNDGTVILVSKDVQFRVYRGLLADSSPIFKAIFDATAVAAAVPIDEHQAIACPVVLLTHSPEDLRHIPREYFSRKQPSFFNDHDVPEPSFHQILAYIRLGQKYQLKELYDRSLRFLKHYYTDDFETWSQDHCTDDIVRGFQKEDGTWETLSPQDLARCLYGGKDIHQVAVVAAVRTFQDRVSPDCRREKNCRAALHRALQGLEKVDWLLSGCPIRLAHDKLLPRRRGVGLGTCKECTTMVEERNKKERAAIWAKLPCLLDIEVPGWGDGLSQGEAS</sequence>